<feature type="transmembrane region" description="Helical" evidence="1">
    <location>
        <begin position="94"/>
        <end position="114"/>
    </location>
</feature>
<reference evidence="2 3" key="1">
    <citation type="submission" date="2020-02" db="EMBL/GenBank/DDBJ databases">
        <title>Paraburkholderia simonii sp. nov. and Paraburkholderia youngii sp. nov. Brazilian and Mexican Mimosa-associated rhizobia.</title>
        <authorList>
            <person name="Mavima L."/>
            <person name="Beukes C.W."/>
            <person name="Chan W.Y."/>
            <person name="Palmer M."/>
            <person name="De Meyer S.E."/>
            <person name="James E.K."/>
            <person name="Venter S.N."/>
            <person name="Steenkamp E.T."/>
        </authorList>
    </citation>
    <scope>NUCLEOTIDE SEQUENCE [LARGE SCALE GENOMIC DNA]</scope>
    <source>
        <strain evidence="2 3">JPY169</strain>
    </source>
</reference>
<dbReference type="EMBL" id="JAALDK010000001">
    <property type="protein sequence ID" value="NUY02391.1"/>
    <property type="molecule type" value="Genomic_DNA"/>
</dbReference>
<keyword evidence="1" id="KW-0812">Transmembrane</keyword>
<evidence type="ECO:0008006" key="4">
    <source>
        <dbReference type="Google" id="ProtNLM"/>
    </source>
</evidence>
<evidence type="ECO:0000313" key="2">
    <source>
        <dbReference type="EMBL" id="NUY02391.1"/>
    </source>
</evidence>
<sequence length="143" mass="15672">MLASLPLIEREIATGRLVCPISGPVLCGPDYVLVVNRDRAEDDAVIAFKKWIMATAAQIPVQPARSHRLEKVIELCRSRSDRGTSYDGDSPEGLRAGLMAALVVFAVICAAIAVQSRNSMMTHNYRPMPRRSCASHENANLPR</sequence>
<organism evidence="2 3">
    <name type="scientific">Paraburkholderia youngii</name>
    <dbReference type="NCBI Taxonomy" id="2782701"/>
    <lineage>
        <taxon>Bacteria</taxon>
        <taxon>Pseudomonadati</taxon>
        <taxon>Pseudomonadota</taxon>
        <taxon>Betaproteobacteria</taxon>
        <taxon>Burkholderiales</taxon>
        <taxon>Burkholderiaceae</taxon>
        <taxon>Paraburkholderia</taxon>
    </lineage>
</organism>
<keyword evidence="1" id="KW-1133">Transmembrane helix</keyword>
<dbReference type="Proteomes" id="UP000594380">
    <property type="component" value="Unassembled WGS sequence"/>
</dbReference>
<keyword evidence="1" id="KW-0472">Membrane</keyword>
<evidence type="ECO:0000313" key="3">
    <source>
        <dbReference type="Proteomes" id="UP000594380"/>
    </source>
</evidence>
<name>A0A7Y6K212_9BURK</name>
<protein>
    <recommendedName>
        <fullName evidence="4">LysR substrate-binding domain-containing protein</fullName>
    </recommendedName>
</protein>
<dbReference type="RefSeq" id="WP_176108764.1">
    <property type="nucleotide sequence ID" value="NZ_JAALDK010000001.1"/>
</dbReference>
<evidence type="ECO:0000256" key="1">
    <source>
        <dbReference type="SAM" id="Phobius"/>
    </source>
</evidence>
<dbReference type="AlphaFoldDB" id="A0A7Y6K212"/>
<gene>
    <name evidence="2" type="ORF">G5S42_22400</name>
</gene>
<proteinExistence type="predicted"/>
<comment type="caution">
    <text evidence="2">The sequence shown here is derived from an EMBL/GenBank/DDBJ whole genome shotgun (WGS) entry which is preliminary data.</text>
</comment>
<dbReference type="GeneID" id="301107465"/>
<accession>A0A7Y6K212</accession>